<dbReference type="KEGG" id="tvd:SG34_004255"/>
<dbReference type="PANTHER" id="PTHR30537">
    <property type="entry name" value="HTH-TYPE TRANSCRIPTIONAL REGULATOR"/>
    <property type="match status" value="1"/>
</dbReference>
<dbReference type="Pfam" id="PF03466">
    <property type="entry name" value="LysR_substrate"/>
    <property type="match status" value="1"/>
</dbReference>
<name>A0AAF0CA52_9GAMM</name>
<dbReference type="CDD" id="cd08422">
    <property type="entry name" value="PBP2_CrgA_like"/>
    <property type="match status" value="1"/>
</dbReference>
<keyword evidence="7" id="KW-1185">Reference proteome</keyword>
<dbReference type="InterPro" id="IPR058163">
    <property type="entry name" value="LysR-type_TF_proteobact-type"/>
</dbReference>
<evidence type="ECO:0000313" key="6">
    <source>
        <dbReference type="EMBL" id="WDE06151.1"/>
    </source>
</evidence>
<evidence type="ECO:0000313" key="7">
    <source>
        <dbReference type="Proteomes" id="UP000032352"/>
    </source>
</evidence>
<evidence type="ECO:0000256" key="1">
    <source>
        <dbReference type="ARBA" id="ARBA00009437"/>
    </source>
</evidence>
<reference evidence="6 7" key="1">
    <citation type="journal article" date="2015" name="Genome Announc.">
        <title>Draft Genome Sequences of Marine Isolates of Thalassomonas viridans and Thalassomonas actiniarum.</title>
        <authorList>
            <person name="Olonade I."/>
            <person name="van Zyl L.J."/>
            <person name="Trindade M."/>
        </authorList>
    </citation>
    <scope>NUCLEOTIDE SEQUENCE [LARGE SCALE GENOMIC DNA]</scope>
    <source>
        <strain evidence="6 7">XOM25</strain>
    </source>
</reference>
<evidence type="ECO:0000256" key="2">
    <source>
        <dbReference type="ARBA" id="ARBA00023015"/>
    </source>
</evidence>
<evidence type="ECO:0000256" key="3">
    <source>
        <dbReference type="ARBA" id="ARBA00023125"/>
    </source>
</evidence>
<keyword evidence="2" id="KW-0805">Transcription regulation</keyword>
<dbReference type="InterPro" id="IPR005119">
    <property type="entry name" value="LysR_subst-bd"/>
</dbReference>
<dbReference type="Gene3D" id="1.10.10.10">
    <property type="entry name" value="Winged helix-like DNA-binding domain superfamily/Winged helix DNA-binding domain"/>
    <property type="match status" value="1"/>
</dbReference>
<dbReference type="AlphaFoldDB" id="A0AAF0CA52"/>
<dbReference type="Pfam" id="PF00126">
    <property type="entry name" value="HTH_1"/>
    <property type="match status" value="1"/>
</dbReference>
<comment type="similarity">
    <text evidence="1">Belongs to the LysR transcriptional regulatory family.</text>
</comment>
<organism evidence="6 7">
    <name type="scientific">Thalassomonas viridans</name>
    <dbReference type="NCBI Taxonomy" id="137584"/>
    <lineage>
        <taxon>Bacteria</taxon>
        <taxon>Pseudomonadati</taxon>
        <taxon>Pseudomonadota</taxon>
        <taxon>Gammaproteobacteria</taxon>
        <taxon>Alteromonadales</taxon>
        <taxon>Colwelliaceae</taxon>
        <taxon>Thalassomonas</taxon>
    </lineage>
</organism>
<keyword evidence="4" id="KW-0804">Transcription</keyword>
<protein>
    <submittedName>
        <fullName evidence="6">LysR family transcriptional regulator</fullName>
    </submittedName>
</protein>
<sequence length="295" mass="32531">MDIQLIHYFVKIVQCGSFTKAGESLKIPKSTLSKAVAKLERETGTKLLIRSTRKQTLTAAGREFYQACMGPMQTIEDAQKALYGQDDLISGTIKITVPEDFEIFLLSSCIQALGEQYPELKFIIKSTNDVVDLVGEGFDFAVRIGPLEESNLKVRTIGHIKLVTVAARNYLEKVTLETPEDLSRVRCIGLTSAKPYQLWSMTKDGQTRVLKTPMAVETNQITSVYKLTCAGAGVAILPTFLCQKGIDSGELVRVLPDWHYTDVPVSLISPLSTLSSVRLKVISDEIIGALRQSLT</sequence>
<dbReference type="FunFam" id="1.10.10.10:FF:000001">
    <property type="entry name" value="LysR family transcriptional regulator"/>
    <property type="match status" value="1"/>
</dbReference>
<keyword evidence="3" id="KW-0238">DNA-binding</keyword>
<dbReference type="GO" id="GO:0043565">
    <property type="term" value="F:sequence-specific DNA binding"/>
    <property type="evidence" value="ECO:0007669"/>
    <property type="project" value="TreeGrafter"/>
</dbReference>
<dbReference type="EMBL" id="CP059733">
    <property type="protein sequence ID" value="WDE06151.1"/>
    <property type="molecule type" value="Genomic_DNA"/>
</dbReference>
<feature type="domain" description="HTH lysR-type" evidence="5">
    <location>
        <begin position="1"/>
        <end position="58"/>
    </location>
</feature>
<dbReference type="SUPFAM" id="SSF46785">
    <property type="entry name" value="Winged helix' DNA-binding domain"/>
    <property type="match status" value="1"/>
</dbReference>
<evidence type="ECO:0000256" key="4">
    <source>
        <dbReference type="ARBA" id="ARBA00023163"/>
    </source>
</evidence>
<dbReference type="GO" id="GO:0003700">
    <property type="term" value="F:DNA-binding transcription factor activity"/>
    <property type="evidence" value="ECO:0007669"/>
    <property type="project" value="InterPro"/>
</dbReference>
<dbReference type="RefSeq" id="WP_044838642.1">
    <property type="nucleotide sequence ID" value="NZ_CP059733.1"/>
</dbReference>
<dbReference type="InterPro" id="IPR036390">
    <property type="entry name" value="WH_DNA-bd_sf"/>
</dbReference>
<dbReference type="PROSITE" id="PS50931">
    <property type="entry name" value="HTH_LYSR"/>
    <property type="match status" value="1"/>
</dbReference>
<dbReference type="Gene3D" id="3.40.190.290">
    <property type="match status" value="1"/>
</dbReference>
<dbReference type="InterPro" id="IPR036388">
    <property type="entry name" value="WH-like_DNA-bd_sf"/>
</dbReference>
<accession>A0AAF0CA52</accession>
<gene>
    <name evidence="6" type="ORF">SG34_004255</name>
</gene>
<dbReference type="InterPro" id="IPR000847">
    <property type="entry name" value="LysR_HTH_N"/>
</dbReference>
<dbReference type="SUPFAM" id="SSF53850">
    <property type="entry name" value="Periplasmic binding protein-like II"/>
    <property type="match status" value="1"/>
</dbReference>
<dbReference type="Proteomes" id="UP000032352">
    <property type="component" value="Chromosome"/>
</dbReference>
<dbReference type="PANTHER" id="PTHR30537:SF81">
    <property type="entry name" value="TRANSCRIPTIONAL REGULATOR-RELATED"/>
    <property type="match status" value="1"/>
</dbReference>
<reference evidence="6 7" key="2">
    <citation type="journal article" date="2022" name="Mar. Drugs">
        <title>Bioassay-Guided Fractionation Leads to the Detection of Cholic Acid Generated by the Rare Thalassomonas sp.</title>
        <authorList>
            <person name="Pheiffer F."/>
            <person name="Schneider Y.K."/>
            <person name="Hansen E.H."/>
            <person name="Andersen J.H."/>
            <person name="Isaksson J."/>
            <person name="Busche T."/>
            <person name="R C."/>
            <person name="Kalinowski J."/>
            <person name="Zyl L.V."/>
            <person name="Trindade M."/>
        </authorList>
    </citation>
    <scope>NUCLEOTIDE SEQUENCE [LARGE SCALE GENOMIC DNA]</scope>
    <source>
        <strain evidence="6 7">XOM25</strain>
    </source>
</reference>
<proteinExistence type="inferred from homology"/>
<dbReference type="GO" id="GO:0006351">
    <property type="term" value="P:DNA-templated transcription"/>
    <property type="evidence" value="ECO:0007669"/>
    <property type="project" value="TreeGrafter"/>
</dbReference>
<evidence type="ECO:0000259" key="5">
    <source>
        <dbReference type="PROSITE" id="PS50931"/>
    </source>
</evidence>